<name>A0A512MDJ1_9BACT</name>
<evidence type="ECO:0000313" key="3">
    <source>
        <dbReference type="Proteomes" id="UP000321577"/>
    </source>
</evidence>
<organism evidence="2 3">
    <name type="scientific">Brevifollis gellanilyticus</name>
    <dbReference type="NCBI Taxonomy" id="748831"/>
    <lineage>
        <taxon>Bacteria</taxon>
        <taxon>Pseudomonadati</taxon>
        <taxon>Verrucomicrobiota</taxon>
        <taxon>Verrucomicrobiia</taxon>
        <taxon>Verrucomicrobiales</taxon>
        <taxon>Verrucomicrobiaceae</taxon>
    </lineage>
</organism>
<accession>A0A512MDJ1</accession>
<proteinExistence type="predicted"/>
<protein>
    <submittedName>
        <fullName evidence="2">Uncharacterized protein</fullName>
    </submittedName>
</protein>
<feature type="transmembrane region" description="Helical" evidence="1">
    <location>
        <begin position="46"/>
        <end position="64"/>
    </location>
</feature>
<evidence type="ECO:0000256" key="1">
    <source>
        <dbReference type="SAM" id="Phobius"/>
    </source>
</evidence>
<comment type="caution">
    <text evidence="2">The sequence shown here is derived from an EMBL/GenBank/DDBJ whole genome shotgun (WGS) entry which is preliminary data.</text>
</comment>
<keyword evidence="1" id="KW-0472">Membrane</keyword>
<feature type="transmembrane region" description="Helical" evidence="1">
    <location>
        <begin position="21"/>
        <end position="40"/>
    </location>
</feature>
<dbReference type="AlphaFoldDB" id="A0A512MDJ1"/>
<evidence type="ECO:0000313" key="2">
    <source>
        <dbReference type="EMBL" id="GEP44803.1"/>
    </source>
</evidence>
<gene>
    <name evidence="2" type="ORF">BGE01nite_40940</name>
</gene>
<keyword evidence="1" id="KW-1133">Transmembrane helix</keyword>
<sequence>MRLTRPAGRFPKAAGFYNYEMSFVGLLLAGPSFILMPFLVRAEWKGWAVGGRCLFILGLVLMVVDELQYRRLMRLLRELSKKSSDKETGD</sequence>
<dbReference type="EMBL" id="BKAG01000036">
    <property type="protein sequence ID" value="GEP44803.1"/>
    <property type="molecule type" value="Genomic_DNA"/>
</dbReference>
<keyword evidence="3" id="KW-1185">Reference proteome</keyword>
<reference evidence="2 3" key="1">
    <citation type="submission" date="2019-07" db="EMBL/GenBank/DDBJ databases">
        <title>Whole genome shotgun sequence of Brevifollis gellanilyticus NBRC 108608.</title>
        <authorList>
            <person name="Hosoyama A."/>
            <person name="Uohara A."/>
            <person name="Ohji S."/>
            <person name="Ichikawa N."/>
        </authorList>
    </citation>
    <scope>NUCLEOTIDE SEQUENCE [LARGE SCALE GENOMIC DNA]</scope>
    <source>
        <strain evidence="2 3">NBRC 108608</strain>
    </source>
</reference>
<dbReference type="Proteomes" id="UP000321577">
    <property type="component" value="Unassembled WGS sequence"/>
</dbReference>
<keyword evidence="1" id="KW-0812">Transmembrane</keyword>